<organism evidence="2 3">
    <name type="scientific">Taxus chinensis</name>
    <name type="common">Chinese yew</name>
    <name type="synonym">Taxus wallichiana var. chinensis</name>
    <dbReference type="NCBI Taxonomy" id="29808"/>
    <lineage>
        <taxon>Eukaryota</taxon>
        <taxon>Viridiplantae</taxon>
        <taxon>Streptophyta</taxon>
        <taxon>Embryophyta</taxon>
        <taxon>Tracheophyta</taxon>
        <taxon>Spermatophyta</taxon>
        <taxon>Pinopsida</taxon>
        <taxon>Pinidae</taxon>
        <taxon>Conifers II</taxon>
        <taxon>Cupressales</taxon>
        <taxon>Taxaceae</taxon>
        <taxon>Taxus</taxon>
    </lineage>
</organism>
<evidence type="ECO:0000259" key="1">
    <source>
        <dbReference type="Pfam" id="PF10536"/>
    </source>
</evidence>
<dbReference type="PANTHER" id="PTHR46033">
    <property type="entry name" value="PROTEIN MAIN-LIKE 2"/>
    <property type="match status" value="1"/>
</dbReference>
<evidence type="ECO:0000313" key="3">
    <source>
        <dbReference type="Proteomes" id="UP000824469"/>
    </source>
</evidence>
<dbReference type="PANTHER" id="PTHR46033:SF1">
    <property type="entry name" value="PROTEIN MAIN-LIKE 2"/>
    <property type="match status" value="1"/>
</dbReference>
<gene>
    <name evidence="2" type="ORF">KI387_022189</name>
</gene>
<feature type="non-terminal residue" evidence="2">
    <location>
        <position position="144"/>
    </location>
</feature>
<feature type="domain" description="Aminotransferase-like plant mobile" evidence="1">
    <location>
        <begin position="43"/>
        <end position="102"/>
    </location>
</feature>
<dbReference type="InterPro" id="IPR019557">
    <property type="entry name" value="AminoTfrase-like_pln_mobile"/>
</dbReference>
<dbReference type="Proteomes" id="UP000824469">
    <property type="component" value="Unassembled WGS sequence"/>
</dbReference>
<dbReference type="InterPro" id="IPR044824">
    <property type="entry name" value="MAIN-like"/>
</dbReference>
<keyword evidence="3" id="KW-1185">Reference proteome</keyword>
<sequence>VEAGLRMNDSVPALLSQIRADVTLVEWTLINRLGLSGVCYYSRIAHNHAMLQALIERWNLEKNTFYLPTGEMIVTLEDVFHILRLPFTGKPGYQALPSTARGAITAVFGPYARDLTQRGLSFTYGIMYAAHLEETRLAVILMIA</sequence>
<evidence type="ECO:0000313" key="2">
    <source>
        <dbReference type="EMBL" id="KAH9313562.1"/>
    </source>
</evidence>
<protein>
    <recommendedName>
        <fullName evidence="1">Aminotransferase-like plant mobile domain-containing protein</fullName>
    </recommendedName>
</protein>
<dbReference type="GO" id="GO:0010073">
    <property type="term" value="P:meristem maintenance"/>
    <property type="evidence" value="ECO:0007669"/>
    <property type="project" value="InterPro"/>
</dbReference>
<dbReference type="Pfam" id="PF10536">
    <property type="entry name" value="PMD"/>
    <property type="match status" value="1"/>
</dbReference>
<reference evidence="2 3" key="1">
    <citation type="journal article" date="2021" name="Nat. Plants">
        <title>The Taxus genome provides insights into paclitaxel biosynthesis.</title>
        <authorList>
            <person name="Xiong X."/>
            <person name="Gou J."/>
            <person name="Liao Q."/>
            <person name="Li Y."/>
            <person name="Zhou Q."/>
            <person name="Bi G."/>
            <person name="Li C."/>
            <person name="Du R."/>
            <person name="Wang X."/>
            <person name="Sun T."/>
            <person name="Guo L."/>
            <person name="Liang H."/>
            <person name="Lu P."/>
            <person name="Wu Y."/>
            <person name="Zhang Z."/>
            <person name="Ro D.K."/>
            <person name="Shang Y."/>
            <person name="Huang S."/>
            <person name="Yan J."/>
        </authorList>
    </citation>
    <scope>NUCLEOTIDE SEQUENCE [LARGE SCALE GENOMIC DNA]</scope>
    <source>
        <strain evidence="2">Ta-2019</strain>
    </source>
</reference>
<dbReference type="AlphaFoldDB" id="A0AA38FZG8"/>
<feature type="non-terminal residue" evidence="2">
    <location>
        <position position="1"/>
    </location>
</feature>
<name>A0AA38FZG8_TAXCH</name>
<accession>A0AA38FZG8</accession>
<proteinExistence type="predicted"/>
<dbReference type="EMBL" id="JAHRHJ020000005">
    <property type="protein sequence ID" value="KAH9313562.1"/>
    <property type="molecule type" value="Genomic_DNA"/>
</dbReference>
<comment type="caution">
    <text evidence="2">The sequence shown here is derived from an EMBL/GenBank/DDBJ whole genome shotgun (WGS) entry which is preliminary data.</text>
</comment>